<gene>
    <name evidence="1" type="ORF">E1750_12995</name>
</gene>
<name>A0A4P6YGI7_9FLAO</name>
<reference evidence="2" key="1">
    <citation type="submission" date="2019-03" db="EMBL/GenBank/DDBJ databases">
        <title>Flavobacterium sp.</title>
        <authorList>
            <person name="Kim H."/>
        </authorList>
    </citation>
    <scope>NUCLEOTIDE SEQUENCE [LARGE SCALE GENOMIC DNA]</scope>
    <source>
        <strain evidence="2">GS13</strain>
    </source>
</reference>
<dbReference type="EMBL" id="CP037933">
    <property type="protein sequence ID" value="QBN19680.1"/>
    <property type="molecule type" value="Genomic_DNA"/>
</dbReference>
<evidence type="ECO:0000313" key="1">
    <source>
        <dbReference type="EMBL" id="QBN19680.1"/>
    </source>
</evidence>
<keyword evidence="2" id="KW-1185">Reference proteome</keyword>
<proteinExistence type="predicted"/>
<protein>
    <submittedName>
        <fullName evidence="1">Uncharacterized protein</fullName>
    </submittedName>
</protein>
<sequence>MKTLKYITNATVQFFKSLNSKTKVITEDLDHFEFTYPKLGINLNHGPESKKSAKSLLTQMYSEENEILFI</sequence>
<dbReference type="Proteomes" id="UP000291124">
    <property type="component" value="Chromosome"/>
</dbReference>
<organism evidence="1 2">
    <name type="scientific">Flavobacterium nackdongense</name>
    <dbReference type="NCBI Taxonomy" id="2547394"/>
    <lineage>
        <taxon>Bacteria</taxon>
        <taxon>Pseudomonadati</taxon>
        <taxon>Bacteroidota</taxon>
        <taxon>Flavobacteriia</taxon>
        <taxon>Flavobacteriales</taxon>
        <taxon>Flavobacteriaceae</taxon>
        <taxon>Flavobacterium</taxon>
    </lineage>
</organism>
<dbReference type="AlphaFoldDB" id="A0A4P6YGI7"/>
<dbReference type="RefSeq" id="WP_133277196.1">
    <property type="nucleotide sequence ID" value="NZ_CP037933.1"/>
</dbReference>
<evidence type="ECO:0000313" key="2">
    <source>
        <dbReference type="Proteomes" id="UP000291124"/>
    </source>
</evidence>
<accession>A0A4P6YGI7</accession>
<dbReference type="KEGG" id="fnk:E1750_12995"/>
<dbReference type="OrthoDB" id="1371248at2"/>